<evidence type="ECO:0000313" key="3">
    <source>
        <dbReference type="EMBL" id="NEK87146.1"/>
    </source>
</evidence>
<organism evidence="3 4">
    <name type="scientific">Blastococcus saxobsidens</name>
    <dbReference type="NCBI Taxonomy" id="138336"/>
    <lineage>
        <taxon>Bacteria</taxon>
        <taxon>Bacillati</taxon>
        <taxon>Actinomycetota</taxon>
        <taxon>Actinomycetes</taxon>
        <taxon>Geodermatophilales</taxon>
        <taxon>Geodermatophilaceae</taxon>
        <taxon>Blastococcus</taxon>
    </lineage>
</organism>
<dbReference type="EMBL" id="JAAGWG010000025">
    <property type="protein sequence ID" value="NEK87146.1"/>
    <property type="molecule type" value="Genomic_DNA"/>
</dbReference>
<keyword evidence="2" id="KW-1133">Transmembrane helix</keyword>
<dbReference type="RefSeq" id="WP_163206820.1">
    <property type="nucleotide sequence ID" value="NZ_JAAGWG010000025.1"/>
</dbReference>
<evidence type="ECO:0000256" key="2">
    <source>
        <dbReference type="SAM" id="Phobius"/>
    </source>
</evidence>
<gene>
    <name evidence="3" type="ORF">GCU60_15500</name>
</gene>
<reference evidence="3 4" key="1">
    <citation type="submission" date="2019-12" db="EMBL/GenBank/DDBJ databases">
        <title>the WGS of Blastococcus saxobsidens 67B17.</title>
        <authorList>
            <person name="Jiang Z."/>
        </authorList>
    </citation>
    <scope>NUCLEOTIDE SEQUENCE [LARGE SCALE GENOMIC DNA]</scope>
    <source>
        <strain evidence="3 4">67B17</strain>
    </source>
</reference>
<feature type="region of interest" description="Disordered" evidence="1">
    <location>
        <begin position="26"/>
        <end position="195"/>
    </location>
</feature>
<feature type="transmembrane region" description="Helical" evidence="2">
    <location>
        <begin position="279"/>
        <end position="299"/>
    </location>
</feature>
<keyword evidence="2" id="KW-0472">Membrane</keyword>
<feature type="compositionally biased region" description="Low complexity" evidence="1">
    <location>
        <begin position="72"/>
        <end position="108"/>
    </location>
</feature>
<accession>A0A6L9W4V5</accession>
<dbReference type="AlphaFoldDB" id="A0A6L9W4V5"/>
<feature type="compositionally biased region" description="Basic and acidic residues" evidence="1">
    <location>
        <begin position="152"/>
        <end position="174"/>
    </location>
</feature>
<comment type="caution">
    <text evidence="3">The sequence shown here is derived from an EMBL/GenBank/DDBJ whole genome shotgun (WGS) entry which is preliminary data.</text>
</comment>
<protein>
    <submittedName>
        <fullName evidence="3">Uncharacterized protein</fullName>
    </submittedName>
</protein>
<feature type="compositionally biased region" description="Pro residues" evidence="1">
    <location>
        <begin position="124"/>
        <end position="133"/>
    </location>
</feature>
<evidence type="ECO:0000313" key="4">
    <source>
        <dbReference type="Proteomes" id="UP000479241"/>
    </source>
</evidence>
<sequence>MAEPDWNPDTGGRSLAEILREADIESAARQQARRRRLEDDDDTGIRQRRADDAAADRAGFGRRRSDLLAESAPPAARPARPVQRAAAGPAAPAARVPAAPAARVPAGPSTAAIPGLRPDRKPGVPQPSAPVPPLRRAAEAAGAQRSTPRTGARGEDRADPRADARGDTRSDPRGATRSGSRASRGPSSTGPIPVVRADGLADADLDGTPKESALAWLRFGGELLIALAAGVGIYFAATVLWEIVPQLAVFLAPLAVTGLVAGVNLWRQRQGSEPVGARLLAVLVFAGTLLTIAPAASLLGSA</sequence>
<feature type="transmembrane region" description="Helical" evidence="2">
    <location>
        <begin position="247"/>
        <end position="267"/>
    </location>
</feature>
<proteinExistence type="predicted"/>
<feature type="compositionally biased region" description="Basic and acidic residues" evidence="1">
    <location>
        <begin position="43"/>
        <end position="55"/>
    </location>
</feature>
<feature type="transmembrane region" description="Helical" evidence="2">
    <location>
        <begin position="223"/>
        <end position="241"/>
    </location>
</feature>
<dbReference type="Proteomes" id="UP000479241">
    <property type="component" value="Unassembled WGS sequence"/>
</dbReference>
<keyword evidence="2" id="KW-0812">Transmembrane</keyword>
<name>A0A6L9W4V5_9ACTN</name>
<evidence type="ECO:0000256" key="1">
    <source>
        <dbReference type="SAM" id="MobiDB-lite"/>
    </source>
</evidence>
<feature type="compositionally biased region" description="Low complexity" evidence="1">
    <location>
        <begin position="175"/>
        <end position="195"/>
    </location>
</feature>